<keyword evidence="3" id="KW-0378">Hydrolase</keyword>
<dbReference type="PROSITE" id="PS51935">
    <property type="entry name" value="NLPC_P60"/>
    <property type="match status" value="1"/>
</dbReference>
<dbReference type="AlphaFoldDB" id="A0A2Z3S1A7"/>
<protein>
    <recommendedName>
        <fullName evidence="5">NlpC/P60 domain-containing protein</fullName>
    </recommendedName>
</protein>
<evidence type="ECO:0000313" key="6">
    <source>
        <dbReference type="EMBL" id="AWR22006.1"/>
    </source>
</evidence>
<name>A0A2Z3S1A7_9MICO</name>
<dbReference type="GO" id="GO:0008234">
    <property type="term" value="F:cysteine-type peptidase activity"/>
    <property type="evidence" value="ECO:0007669"/>
    <property type="project" value="UniProtKB-KW"/>
</dbReference>
<dbReference type="RefSeq" id="WP_110234379.1">
    <property type="nucleotide sequence ID" value="NZ_CP023994.1"/>
</dbReference>
<dbReference type="EMBL" id="CP023994">
    <property type="protein sequence ID" value="AWR22006.1"/>
    <property type="molecule type" value="Genomic_DNA"/>
</dbReference>
<dbReference type="GO" id="GO:0006508">
    <property type="term" value="P:proteolysis"/>
    <property type="evidence" value="ECO:0007669"/>
    <property type="project" value="UniProtKB-KW"/>
</dbReference>
<organism evidence="6 7">
    <name type="scientific">Aurantimicrobium photophilum</name>
    <dbReference type="NCBI Taxonomy" id="1987356"/>
    <lineage>
        <taxon>Bacteria</taxon>
        <taxon>Bacillati</taxon>
        <taxon>Actinomycetota</taxon>
        <taxon>Actinomycetes</taxon>
        <taxon>Micrococcales</taxon>
        <taxon>Microbacteriaceae</taxon>
        <taxon>Aurantimicrobium</taxon>
    </lineage>
</organism>
<gene>
    <name evidence="6" type="ORF">AURMO_01417</name>
</gene>
<evidence type="ECO:0000256" key="4">
    <source>
        <dbReference type="ARBA" id="ARBA00022807"/>
    </source>
</evidence>
<evidence type="ECO:0000256" key="3">
    <source>
        <dbReference type="ARBA" id="ARBA00022801"/>
    </source>
</evidence>
<sequence>MAELGNDEFSSRRERKLAEKKTLSKTARSFASSARERGTALVSAAQEVATVKPALRAARPARTENNGRNWARAGVMAVALGLMATFSIPAYAIDSSDHVDVEAYKAQLAAEAQALVVSGDAAVSASRDGYSTAAAVTVATAARASSSARISVDVSGIASNSALLNTALNLVGMPGDCTAFVEQALRNMGYSVPDLGPMQFGGYGTVFSDPNQVQPGDIMMRGNHLAIYAGNGLAAQGGIGGTSVLSSISADPQSYALFVRVG</sequence>
<reference evidence="6 7" key="1">
    <citation type="submission" date="2017-10" db="EMBL/GenBank/DDBJ databases">
        <title>Genome of an Actinobacterium that displays light-enhanced growth.</title>
        <authorList>
            <person name="Maresca J.A."/>
            <person name="Hempel P."/>
            <person name="Shevchenko O."/>
            <person name="Miller K.J."/>
            <person name="Hahn M.W."/>
        </authorList>
    </citation>
    <scope>NUCLEOTIDE SEQUENCE [LARGE SCALE GENOMIC DNA]</scope>
    <source>
        <strain evidence="6 7">MWH-Mo1</strain>
    </source>
</reference>
<evidence type="ECO:0000313" key="7">
    <source>
        <dbReference type="Proteomes" id="UP000246894"/>
    </source>
</evidence>
<dbReference type="OrthoDB" id="5177647at2"/>
<dbReference type="InterPro" id="IPR038765">
    <property type="entry name" value="Papain-like_cys_pep_sf"/>
</dbReference>
<comment type="similarity">
    <text evidence="1">Belongs to the peptidase C40 family.</text>
</comment>
<keyword evidence="4" id="KW-0788">Thiol protease</keyword>
<dbReference type="Gene3D" id="3.90.1720.10">
    <property type="entry name" value="endopeptidase domain like (from Nostoc punctiforme)"/>
    <property type="match status" value="1"/>
</dbReference>
<evidence type="ECO:0000259" key="5">
    <source>
        <dbReference type="PROSITE" id="PS51935"/>
    </source>
</evidence>
<evidence type="ECO:0000256" key="1">
    <source>
        <dbReference type="ARBA" id="ARBA00007074"/>
    </source>
</evidence>
<dbReference type="InterPro" id="IPR000064">
    <property type="entry name" value="NLP_P60_dom"/>
</dbReference>
<proteinExistence type="inferred from homology"/>
<dbReference type="Proteomes" id="UP000246894">
    <property type="component" value="Chromosome"/>
</dbReference>
<keyword evidence="2" id="KW-0645">Protease</keyword>
<evidence type="ECO:0000256" key="2">
    <source>
        <dbReference type="ARBA" id="ARBA00022670"/>
    </source>
</evidence>
<feature type="domain" description="NlpC/P60" evidence="5">
    <location>
        <begin position="136"/>
        <end position="262"/>
    </location>
</feature>
<dbReference type="KEGG" id="aum:AURMO_01417"/>
<keyword evidence="7" id="KW-1185">Reference proteome</keyword>
<accession>A0A2Z3S1A7</accession>
<dbReference type="SUPFAM" id="SSF54001">
    <property type="entry name" value="Cysteine proteinases"/>
    <property type="match status" value="1"/>
</dbReference>